<dbReference type="AlphaFoldDB" id="A0A2A6CXQ5"/>
<reference evidence="4" key="1">
    <citation type="journal article" date="2008" name="Nat. Genet.">
        <title>The Pristionchus pacificus genome provides a unique perspective on nematode lifestyle and parasitism.</title>
        <authorList>
            <person name="Dieterich C."/>
            <person name="Clifton S.W."/>
            <person name="Schuster L.N."/>
            <person name="Chinwalla A."/>
            <person name="Delehaunty K."/>
            <person name="Dinkelacker I."/>
            <person name="Fulton L."/>
            <person name="Fulton R."/>
            <person name="Godfrey J."/>
            <person name="Minx P."/>
            <person name="Mitreva M."/>
            <person name="Roeseler W."/>
            <person name="Tian H."/>
            <person name="Witte H."/>
            <person name="Yang S.P."/>
            <person name="Wilson R.K."/>
            <person name="Sommer R.J."/>
        </authorList>
    </citation>
    <scope>NUCLEOTIDE SEQUENCE [LARGE SCALE GENOMIC DNA]</scope>
    <source>
        <strain evidence="4">PS312</strain>
    </source>
</reference>
<keyword evidence="1" id="KW-0175">Coiled coil</keyword>
<dbReference type="EnsemblMetazoa" id="PPA36559.1">
    <property type="protein sequence ID" value="PPA36559.1"/>
    <property type="gene ID" value="WBGene00274928"/>
</dbReference>
<accession>A0A8R1YQ80</accession>
<sequence>MDPDATRNMDTYLAQSPFSAFAYRRHTQAHVYEDPFRRYSNRWRERQQHCKEVTELKAQVATLLAENASLRQSITNYQIIDRALQRLFPLIFPMLQRTTGDKDGSRDSIDESTGEEETLRVRPASV</sequence>
<gene>
    <name evidence="3" type="primary">WBGene00274928</name>
</gene>
<reference evidence="3" key="2">
    <citation type="submission" date="2022-06" db="UniProtKB">
        <authorList>
            <consortium name="EnsemblMetazoa"/>
        </authorList>
    </citation>
    <scope>IDENTIFICATION</scope>
    <source>
        <strain evidence="3">PS312</strain>
    </source>
</reference>
<evidence type="ECO:0000313" key="4">
    <source>
        <dbReference type="Proteomes" id="UP000005239"/>
    </source>
</evidence>
<organism evidence="3 4">
    <name type="scientific">Pristionchus pacificus</name>
    <name type="common">Parasitic nematode worm</name>
    <dbReference type="NCBI Taxonomy" id="54126"/>
    <lineage>
        <taxon>Eukaryota</taxon>
        <taxon>Metazoa</taxon>
        <taxon>Ecdysozoa</taxon>
        <taxon>Nematoda</taxon>
        <taxon>Chromadorea</taxon>
        <taxon>Rhabditida</taxon>
        <taxon>Rhabditina</taxon>
        <taxon>Diplogasteromorpha</taxon>
        <taxon>Diplogasteroidea</taxon>
        <taxon>Neodiplogasteridae</taxon>
        <taxon>Pristionchus</taxon>
    </lineage>
</organism>
<proteinExistence type="predicted"/>
<feature type="region of interest" description="Disordered" evidence="2">
    <location>
        <begin position="97"/>
        <end position="126"/>
    </location>
</feature>
<protein>
    <submittedName>
        <fullName evidence="3">Uncharacterized protein</fullName>
    </submittedName>
</protein>
<feature type="compositionally biased region" description="Basic and acidic residues" evidence="2">
    <location>
        <begin position="99"/>
        <end position="109"/>
    </location>
</feature>
<keyword evidence="4" id="KW-1185">Reference proteome</keyword>
<feature type="coiled-coil region" evidence="1">
    <location>
        <begin position="46"/>
        <end position="73"/>
    </location>
</feature>
<evidence type="ECO:0000256" key="1">
    <source>
        <dbReference type="SAM" id="Coils"/>
    </source>
</evidence>
<evidence type="ECO:0000313" key="3">
    <source>
        <dbReference type="EnsemblMetazoa" id="PPA36559.1"/>
    </source>
</evidence>
<accession>A0A2A6CXQ5</accession>
<dbReference type="Proteomes" id="UP000005239">
    <property type="component" value="Unassembled WGS sequence"/>
</dbReference>
<name>A0A2A6CXQ5_PRIPA</name>
<evidence type="ECO:0000256" key="2">
    <source>
        <dbReference type="SAM" id="MobiDB-lite"/>
    </source>
</evidence>